<dbReference type="Gene3D" id="3.40.50.720">
    <property type="entry name" value="NAD(P)-binding Rossmann-like Domain"/>
    <property type="match status" value="1"/>
</dbReference>
<feature type="region of interest" description="Disordered" evidence="2">
    <location>
        <begin position="345"/>
        <end position="366"/>
    </location>
</feature>
<evidence type="ECO:0000313" key="5">
    <source>
        <dbReference type="EMBL" id="OYN84000.1"/>
    </source>
</evidence>
<dbReference type="EMBL" id="NMVI01000029">
    <property type="protein sequence ID" value="OYN84000.1"/>
    <property type="molecule type" value="Genomic_DNA"/>
</dbReference>
<dbReference type="InterPro" id="IPR055170">
    <property type="entry name" value="GFO_IDH_MocA-like_dom"/>
</dbReference>
<evidence type="ECO:0000256" key="1">
    <source>
        <dbReference type="ARBA" id="ARBA00023002"/>
    </source>
</evidence>
<dbReference type="GO" id="GO:0000166">
    <property type="term" value="F:nucleotide binding"/>
    <property type="evidence" value="ECO:0007669"/>
    <property type="project" value="InterPro"/>
</dbReference>
<dbReference type="RefSeq" id="WP_094451842.1">
    <property type="nucleotide sequence ID" value="NZ_NMVI01000029.1"/>
</dbReference>
<dbReference type="SUPFAM" id="SSF51735">
    <property type="entry name" value="NAD(P)-binding Rossmann-fold domains"/>
    <property type="match status" value="1"/>
</dbReference>
<name>A0A255DY33_9ACTN</name>
<feature type="domain" description="Gfo/Idh/MocA-like oxidoreductase N-terminal" evidence="3">
    <location>
        <begin position="6"/>
        <end position="120"/>
    </location>
</feature>
<dbReference type="Proteomes" id="UP000216533">
    <property type="component" value="Unassembled WGS sequence"/>
</dbReference>
<dbReference type="Gene3D" id="3.30.360.10">
    <property type="entry name" value="Dihydrodipicolinate Reductase, domain 2"/>
    <property type="match status" value="1"/>
</dbReference>
<keyword evidence="1" id="KW-0560">Oxidoreductase</keyword>
<organism evidence="5 6">
    <name type="scientific">Parenemella sanctibonifatiensis</name>
    <dbReference type="NCBI Taxonomy" id="2016505"/>
    <lineage>
        <taxon>Bacteria</taxon>
        <taxon>Bacillati</taxon>
        <taxon>Actinomycetota</taxon>
        <taxon>Actinomycetes</taxon>
        <taxon>Propionibacteriales</taxon>
        <taxon>Propionibacteriaceae</taxon>
        <taxon>Parenemella</taxon>
    </lineage>
</organism>
<dbReference type="PANTHER" id="PTHR43818">
    <property type="entry name" value="BCDNA.GH03377"/>
    <property type="match status" value="1"/>
</dbReference>
<evidence type="ECO:0000256" key="2">
    <source>
        <dbReference type="SAM" id="MobiDB-lite"/>
    </source>
</evidence>
<dbReference type="InterPro" id="IPR036291">
    <property type="entry name" value="NAD(P)-bd_dom_sf"/>
</dbReference>
<evidence type="ECO:0000259" key="4">
    <source>
        <dbReference type="Pfam" id="PF22725"/>
    </source>
</evidence>
<dbReference type="GO" id="GO:0016491">
    <property type="term" value="F:oxidoreductase activity"/>
    <property type="evidence" value="ECO:0007669"/>
    <property type="project" value="UniProtKB-KW"/>
</dbReference>
<proteinExistence type="predicted"/>
<sequence>MTDKTRVGVIGAGSISRQYLTNLPTFADVEVVRIGDLDVDRAKAQAEAFNVPKSGSADDVYADDEVDLIVNLTIPAAHVDVTTSALEAGKHVWSEKPLAESREGAQKLIEAARRTGKRLGCAPDTVLGSPIQAAMRRIHGGDLGTMISGLAMMQSPGPDMWHPSPEFLFQAGGGPILDIGPYHLSSLVWGLGSIKRVYAEGGRARPIRTIRAGDRAGTEFEVTVPTNVNAVLEFASGASATLVLSFDSPRRRAGLLEFGGTEASIVVPDPNTFGGTIEIHRPEGGEPKTIEAEANGNGRGVGAVDMIRSIREDQPHRASAELAFHVLDAMLALQDSVAATEPIELTTEAPELRPVPEGFNPTQAAS</sequence>
<dbReference type="Pfam" id="PF22725">
    <property type="entry name" value="GFO_IDH_MocA_C3"/>
    <property type="match status" value="1"/>
</dbReference>
<gene>
    <name evidence="5" type="ORF">CGZ92_13140</name>
</gene>
<dbReference type="InterPro" id="IPR050463">
    <property type="entry name" value="Gfo/Idh/MocA_oxidrdct_glycsds"/>
</dbReference>
<dbReference type="InterPro" id="IPR000683">
    <property type="entry name" value="Gfo/Idh/MocA-like_OxRdtase_N"/>
</dbReference>
<comment type="caution">
    <text evidence="5">The sequence shown here is derived from an EMBL/GenBank/DDBJ whole genome shotgun (WGS) entry which is preliminary data.</text>
</comment>
<dbReference type="PANTHER" id="PTHR43818:SF11">
    <property type="entry name" value="BCDNA.GH03377"/>
    <property type="match status" value="1"/>
</dbReference>
<accession>A0A255DY33</accession>
<evidence type="ECO:0000313" key="6">
    <source>
        <dbReference type="Proteomes" id="UP000216533"/>
    </source>
</evidence>
<dbReference type="SUPFAM" id="SSF55347">
    <property type="entry name" value="Glyceraldehyde-3-phosphate dehydrogenase-like, C-terminal domain"/>
    <property type="match status" value="1"/>
</dbReference>
<dbReference type="Pfam" id="PF01408">
    <property type="entry name" value="GFO_IDH_MocA"/>
    <property type="match status" value="1"/>
</dbReference>
<evidence type="ECO:0000259" key="3">
    <source>
        <dbReference type="Pfam" id="PF01408"/>
    </source>
</evidence>
<feature type="domain" description="GFO/IDH/MocA-like oxidoreductase" evidence="4">
    <location>
        <begin position="132"/>
        <end position="266"/>
    </location>
</feature>
<dbReference type="AlphaFoldDB" id="A0A255DY33"/>
<protein>
    <submittedName>
        <fullName evidence="5">Oxidoreductase</fullName>
    </submittedName>
</protein>
<reference evidence="5 6" key="1">
    <citation type="submission" date="2017-07" db="EMBL/GenBank/DDBJ databases">
        <title>Draft whole genome sequences of clinical Proprionibacteriaceae strains.</title>
        <authorList>
            <person name="Bernier A.-M."/>
            <person name="Bernard K."/>
            <person name="Domingo M.-C."/>
        </authorList>
    </citation>
    <scope>NUCLEOTIDE SEQUENCE [LARGE SCALE GENOMIC DNA]</scope>
    <source>
        <strain evidence="5 6">NML 160184</strain>
    </source>
</reference>